<dbReference type="EMBL" id="JAGDYL010000001">
    <property type="protein sequence ID" value="MBO1804072.1"/>
    <property type="molecule type" value="Genomic_DNA"/>
</dbReference>
<evidence type="ECO:0000313" key="4">
    <source>
        <dbReference type="Proteomes" id="UP000664398"/>
    </source>
</evidence>
<evidence type="ECO:0000256" key="1">
    <source>
        <dbReference type="SAM" id="MobiDB-lite"/>
    </source>
</evidence>
<accession>A0A939LTF5</accession>
<feature type="transmembrane region" description="Helical" evidence="2">
    <location>
        <begin position="212"/>
        <end position="233"/>
    </location>
</feature>
<keyword evidence="2" id="KW-0812">Transmembrane</keyword>
<keyword evidence="4" id="KW-1185">Reference proteome</keyword>
<dbReference type="Proteomes" id="UP000664398">
    <property type="component" value="Unassembled WGS sequence"/>
</dbReference>
<evidence type="ECO:0000313" key="3">
    <source>
        <dbReference type="EMBL" id="MBO1804072.1"/>
    </source>
</evidence>
<name>A0A939LTF5_9MICO</name>
<keyword evidence="2" id="KW-0472">Membrane</keyword>
<feature type="transmembrane region" description="Helical" evidence="2">
    <location>
        <begin position="283"/>
        <end position="307"/>
    </location>
</feature>
<sequence>MSDDRETPASRAAEAPETSTNPGAPVEETEASRTDVLAAVERAKGTGVDGGESAVREIVVEKKEEIVVSDSSDAASDGDADDELAHRREVSEVDTQLDLEAPPKSKTSRIAETEVMPSAAADPVLEPKPSIDDTPVRDGEIRISEDHPMAALYTQSPTPPDIRGNRAAGSLIALLAAIGFALVYAGALALWISPSYPPSTFLSEGLLPLVTSIGFAAAVAGFLIALILLVVIVGRAGWWAYVLGGFLVAAAVWASAVLGSALHDHFVLGERVSWDPVALVREYGLTIPVVLATLVAREATVWFGAWIGARGRRVKLRNAEALADYEQALAEVQAKQP</sequence>
<proteinExistence type="predicted"/>
<comment type="caution">
    <text evidence="3">The sequence shown here is derived from an EMBL/GenBank/DDBJ whole genome shotgun (WGS) entry which is preliminary data.</text>
</comment>
<feature type="region of interest" description="Disordered" evidence="1">
    <location>
        <begin position="67"/>
        <end position="109"/>
    </location>
</feature>
<gene>
    <name evidence="3" type="ORF">J4H91_01905</name>
</gene>
<feature type="transmembrane region" description="Helical" evidence="2">
    <location>
        <begin position="240"/>
        <end position="263"/>
    </location>
</feature>
<organism evidence="3 4">
    <name type="scientific">Leucobacter ruminantium</name>
    <dbReference type="NCBI Taxonomy" id="1289170"/>
    <lineage>
        <taxon>Bacteria</taxon>
        <taxon>Bacillati</taxon>
        <taxon>Actinomycetota</taxon>
        <taxon>Actinomycetes</taxon>
        <taxon>Micrococcales</taxon>
        <taxon>Microbacteriaceae</taxon>
        <taxon>Leucobacter</taxon>
    </lineage>
</organism>
<feature type="region of interest" description="Disordered" evidence="1">
    <location>
        <begin position="1"/>
        <end position="34"/>
    </location>
</feature>
<feature type="transmembrane region" description="Helical" evidence="2">
    <location>
        <begin position="171"/>
        <end position="192"/>
    </location>
</feature>
<dbReference type="AlphaFoldDB" id="A0A939LTF5"/>
<protein>
    <submittedName>
        <fullName evidence="3">Uncharacterized protein</fullName>
    </submittedName>
</protein>
<keyword evidence="2" id="KW-1133">Transmembrane helix</keyword>
<reference evidence="3" key="1">
    <citation type="submission" date="2021-03" db="EMBL/GenBank/DDBJ databases">
        <title>Leucobacter chromiisoli sp. nov., isolated from chromium-containing soil of chemical plant.</title>
        <authorList>
            <person name="Xu Z."/>
        </authorList>
    </citation>
    <scope>NUCLEOTIDE SEQUENCE</scope>
    <source>
        <strain evidence="3">A2</strain>
    </source>
</reference>
<evidence type="ECO:0000256" key="2">
    <source>
        <dbReference type="SAM" id="Phobius"/>
    </source>
</evidence>
<dbReference type="RefSeq" id="WP_208044541.1">
    <property type="nucleotide sequence ID" value="NZ_JAGDYL010000001.1"/>
</dbReference>